<accession>A0A1H2E1V8</accession>
<dbReference type="Pfam" id="PF05593">
    <property type="entry name" value="RHS_repeat"/>
    <property type="match status" value="1"/>
</dbReference>
<evidence type="ECO:0000313" key="7">
    <source>
        <dbReference type="Proteomes" id="UP000243924"/>
    </source>
</evidence>
<evidence type="ECO:0000256" key="1">
    <source>
        <dbReference type="ARBA" id="ARBA00022737"/>
    </source>
</evidence>
<dbReference type="RefSeq" id="WP_092383257.1">
    <property type="nucleotide sequence ID" value="NZ_LT629787.1"/>
</dbReference>
<dbReference type="PANTHER" id="PTHR32305">
    <property type="match status" value="1"/>
</dbReference>
<gene>
    <name evidence="6" type="ORF">SAMN05216210_0193</name>
</gene>
<sequence length="1312" mass="148409">MSITPPNIQLATGACVLQGEDELDFTLDGAFALQWQRTYLSNNDDCGLLGPGWTLPLSFALERSDSHLFFIDLQGRRTQFPLLDVGERFFSRFEHTTLLRSAEQQYELITPEGLRLLFSPLASPGYTNTTDALRLPLQGLRDPNGNGWHLQYDARGLPLELEGTDGYRVAFVYDDGFDSPRLREVRYLADTGAANNFFSRSSRLLVEYRYNSTGDLTAVLDAEGRYCRRFDYANHTLSAHWQPSGQVVRFGWSAHHPDGQVLSVQTSSERQWWLHYDTAERSTRITEQSEGLSRFSIQYFDAEQRLIALHDALGNITRSERDAFGHVIAHIDPQGATTRYSYDEHGNVLVITWPDGTIDALQWDANLRKPVAHTNPLGHTTRYDYDARGNLMRVTAADGSQTTYERDARGLPVAIIDAHDKRRILRLDAIGRVVEYTDCSGQRTHYEWDIYGNLVAFTDALGQRTRYTYRFINRQACLVKLDLPGGSCERFAYDAQSNLIAHHDAMGRTTRYQFDSEGRPLARTDAIGHRLDYRYDGFGRLITLRNENNSYYHFAWDNLDRLIAEQGFDGRRIDYRYDAAGHLLESVDGVPVGGPMLGHGCTSVLRSYYQRDALGRLLEKRAARPGAPALRTRYAYDDAGQLTLARNAFARVQLTYTPNGQIACEQTLSRFGTHTQLRHEYDALGNRITTTLPDGRQLNTLTYGSGHVHQINLDFQVICDFERDSLHRETGRTQGALRSRYEFDALGRLLASHTERPDAGLRPANEQATGQQPKATSAGQRIARRYRYDTTGQLLTLDDARAGQTQYRYDAIGRLLAAGTPTQQEHFAFDPAHNLIESGADTQESADTPAAIHWSDEGWIEYLRTQRPSSNHPPLTAQDMLLDPRQWPAGKGNRLAVWQEHRYAYDHWGNCTDKRSGPHRHLHMQWDAAHQLSAVRIDDARTQESQYWAYAYDPFGRRIAKWHTNEAGQRPAPEAITHFSWDGNRLLTEQQLCRTPDQSEPQLHHKLYVYEPDSFVPLAQVQTVRAPDDPDTILPDPEEASLQQQYPDIWAANVLPLQRRIAARLKNTLPKAPEPPASTTQILYYHTDHLGTPRELTNAEGHIVWEARYKAWGRVHQIDYPAVPHTIADGNTQRQVWIEIPPDERPVQNLRFQGQYHDEETGLHYNRFRYYDPDCGRFASQDPIGLAGGVNTYQYAPNPISWIDPLGLCCDGVVTKGAGKSPNINPGDVANRTPEQIDALARERGLIPRGPDPQAGRGAYVDPATGNQRVLCHTNCANPHAHVNNPQGQRLDIDGNVVLPESPAAHLPINYP</sequence>
<feature type="region of interest" description="Disordered" evidence="2">
    <location>
        <begin position="755"/>
        <end position="780"/>
    </location>
</feature>
<dbReference type="NCBIfam" id="TIGR03696">
    <property type="entry name" value="Rhs_assc_core"/>
    <property type="match status" value="1"/>
</dbReference>
<proteinExistence type="predicted"/>
<dbReference type="InterPro" id="IPR001826">
    <property type="entry name" value="RHS"/>
</dbReference>
<dbReference type="OrthoDB" id="9816400at2"/>
<reference evidence="7" key="1">
    <citation type="submission" date="2016-10" db="EMBL/GenBank/DDBJ databases">
        <authorList>
            <person name="Varghese N."/>
            <person name="Submissions S."/>
        </authorList>
    </citation>
    <scope>NUCLEOTIDE SEQUENCE [LARGE SCALE GENOMIC DNA]</scope>
    <source>
        <strain evidence="7">CECT 8338</strain>
    </source>
</reference>
<evidence type="ECO:0000313" key="6">
    <source>
        <dbReference type="EMBL" id="SDT88688.1"/>
    </source>
</evidence>
<keyword evidence="7" id="KW-1185">Reference proteome</keyword>
<dbReference type="STRING" id="1434072.SAMN05216210_0193"/>
<dbReference type="Gene3D" id="2.180.10.10">
    <property type="entry name" value="RHS repeat-associated core"/>
    <property type="match status" value="1"/>
</dbReference>
<dbReference type="NCBIfam" id="TIGR01643">
    <property type="entry name" value="YD_repeat_2x"/>
    <property type="match status" value="9"/>
</dbReference>
<evidence type="ECO:0000259" key="3">
    <source>
        <dbReference type="Pfam" id="PF03527"/>
    </source>
</evidence>
<dbReference type="Pfam" id="PF25023">
    <property type="entry name" value="TEN_YD-shell"/>
    <property type="match status" value="1"/>
</dbReference>
<feature type="domain" description="RHS protein conserved region" evidence="3">
    <location>
        <begin position="1082"/>
        <end position="1116"/>
    </location>
</feature>
<feature type="domain" description="Teneurin-like YD-shell" evidence="5">
    <location>
        <begin position="379"/>
        <end position="584"/>
    </location>
</feature>
<dbReference type="Gene3D" id="3.90.930.1">
    <property type="match status" value="1"/>
</dbReference>
<dbReference type="InterPro" id="IPR006530">
    <property type="entry name" value="YD"/>
</dbReference>
<evidence type="ECO:0000256" key="2">
    <source>
        <dbReference type="SAM" id="MobiDB-lite"/>
    </source>
</evidence>
<dbReference type="PANTHER" id="PTHR32305:SF15">
    <property type="entry name" value="PROTEIN RHSA-RELATED"/>
    <property type="match status" value="1"/>
</dbReference>
<keyword evidence="1" id="KW-0677">Repeat</keyword>
<dbReference type="SUPFAM" id="SSF69304">
    <property type="entry name" value="Tricorn protease N-terminal domain"/>
    <property type="match status" value="1"/>
</dbReference>
<evidence type="ECO:0000259" key="4">
    <source>
        <dbReference type="Pfam" id="PF20148"/>
    </source>
</evidence>
<dbReference type="InterPro" id="IPR050708">
    <property type="entry name" value="T6SS_VgrG/RHS"/>
</dbReference>
<dbReference type="Pfam" id="PF03527">
    <property type="entry name" value="RHS"/>
    <property type="match status" value="1"/>
</dbReference>
<protein>
    <submittedName>
        <fullName evidence="6">RHS repeat-associated core domain-containing protein</fullName>
    </submittedName>
</protein>
<dbReference type="InterPro" id="IPR031325">
    <property type="entry name" value="RHS_repeat"/>
</dbReference>
<feature type="compositionally biased region" description="Polar residues" evidence="2">
    <location>
        <begin position="766"/>
        <end position="779"/>
    </location>
</feature>
<dbReference type="InterPro" id="IPR056823">
    <property type="entry name" value="TEN-like_YD-shell"/>
</dbReference>
<evidence type="ECO:0000259" key="5">
    <source>
        <dbReference type="Pfam" id="PF25023"/>
    </source>
</evidence>
<dbReference type="EMBL" id="LT629787">
    <property type="protein sequence ID" value="SDT88688.1"/>
    <property type="molecule type" value="Genomic_DNA"/>
</dbReference>
<dbReference type="Pfam" id="PF20148">
    <property type="entry name" value="DUF6531"/>
    <property type="match status" value="1"/>
</dbReference>
<dbReference type="InterPro" id="IPR045351">
    <property type="entry name" value="DUF6531"/>
</dbReference>
<dbReference type="Proteomes" id="UP000243924">
    <property type="component" value="Chromosome I"/>
</dbReference>
<feature type="domain" description="DUF6531" evidence="4">
    <location>
        <begin position="8"/>
        <end position="80"/>
    </location>
</feature>
<dbReference type="InterPro" id="IPR022385">
    <property type="entry name" value="Rhs_assc_core"/>
</dbReference>
<name>A0A1H2E1V8_9GAMM</name>
<organism evidence="6 7">
    <name type="scientific">Halopseudomonas salegens</name>
    <dbReference type="NCBI Taxonomy" id="1434072"/>
    <lineage>
        <taxon>Bacteria</taxon>
        <taxon>Pseudomonadati</taxon>
        <taxon>Pseudomonadota</taxon>
        <taxon>Gammaproteobacteria</taxon>
        <taxon>Pseudomonadales</taxon>
        <taxon>Pseudomonadaceae</taxon>
        <taxon>Halopseudomonas</taxon>
    </lineage>
</organism>